<dbReference type="GO" id="GO:0005737">
    <property type="term" value="C:cytoplasm"/>
    <property type="evidence" value="ECO:0007669"/>
    <property type="project" value="TreeGrafter"/>
</dbReference>
<dbReference type="PANTHER" id="PTHR19288:SF93">
    <property type="entry name" value="FI11325P-RELATED"/>
    <property type="match status" value="1"/>
</dbReference>
<dbReference type="Proteomes" id="UP000692954">
    <property type="component" value="Unassembled WGS sequence"/>
</dbReference>
<protein>
    <submittedName>
        <fullName evidence="1">Uncharacterized protein</fullName>
    </submittedName>
</protein>
<gene>
    <name evidence="1" type="ORF">PSON_ATCC_30995.1.T0440093</name>
</gene>
<evidence type="ECO:0000313" key="2">
    <source>
        <dbReference type="Proteomes" id="UP000692954"/>
    </source>
</evidence>
<comment type="caution">
    <text evidence="1">The sequence shown here is derived from an EMBL/GenBank/DDBJ whole genome shotgun (WGS) entry which is preliminary data.</text>
</comment>
<dbReference type="InterPro" id="IPR006357">
    <property type="entry name" value="HAD-SF_hydro_IIA"/>
</dbReference>
<evidence type="ECO:0000313" key="1">
    <source>
        <dbReference type="EMBL" id="CAD8082861.1"/>
    </source>
</evidence>
<dbReference type="Pfam" id="PF13242">
    <property type="entry name" value="Hydrolase_like"/>
    <property type="match status" value="1"/>
</dbReference>
<dbReference type="NCBIfam" id="TIGR01460">
    <property type="entry name" value="HAD-SF-IIA"/>
    <property type="match status" value="1"/>
</dbReference>
<reference evidence="1" key="1">
    <citation type="submission" date="2021-01" db="EMBL/GenBank/DDBJ databases">
        <authorList>
            <consortium name="Genoscope - CEA"/>
            <person name="William W."/>
        </authorList>
    </citation>
    <scope>NUCLEOTIDE SEQUENCE</scope>
</reference>
<dbReference type="PANTHER" id="PTHR19288">
    <property type="entry name" value="4-NITROPHENYLPHOSPHATASE-RELATED"/>
    <property type="match status" value="1"/>
</dbReference>
<keyword evidence="2" id="KW-1185">Reference proteome</keyword>
<dbReference type="NCBIfam" id="TIGR01456">
    <property type="entry name" value="CECR5"/>
    <property type="match status" value="1"/>
</dbReference>
<name>A0A8S1MXP9_9CILI</name>
<dbReference type="EMBL" id="CAJJDN010000044">
    <property type="protein sequence ID" value="CAD8082861.1"/>
    <property type="molecule type" value="Genomic_DNA"/>
</dbReference>
<dbReference type="Pfam" id="PF13344">
    <property type="entry name" value="Hydrolase_6"/>
    <property type="match status" value="1"/>
</dbReference>
<proteinExistence type="predicted"/>
<dbReference type="OrthoDB" id="10251048at2759"/>
<accession>A0A8S1MXP9</accession>
<sequence>MNKLIPAIVSDIDGVLIRGKSTVTNSDIVVKELLNCHYTNGEKHNIRIPFYLLTNGGGCTELQKANSLNKIMGTDFKSHHVFLNYTPLRPIMNEYQNKLILICGAGKLTEIAKDCELKYFYTIDEYSALFDQVPFKEYETETIKQYEADIKQRNMDLIKNKQIEAIFIVFDPIKWEESIQTITKLVQENNNLPIYVVNNDITYADNFKLPRLAFGTFTNALISILKKEHNIFPNIIYYGKPSINTFKYVQTYINEKHENIGNIYMIGDNPASDIRGANQIGWPSILVRSGVFRGSENDVQDPGKYVVEDLMDAYNKILQLEGLKVVQ</sequence>
<dbReference type="GO" id="GO:0016791">
    <property type="term" value="F:phosphatase activity"/>
    <property type="evidence" value="ECO:0007669"/>
    <property type="project" value="TreeGrafter"/>
</dbReference>
<organism evidence="1 2">
    <name type="scientific">Paramecium sonneborni</name>
    <dbReference type="NCBI Taxonomy" id="65129"/>
    <lineage>
        <taxon>Eukaryota</taxon>
        <taxon>Sar</taxon>
        <taxon>Alveolata</taxon>
        <taxon>Ciliophora</taxon>
        <taxon>Intramacronucleata</taxon>
        <taxon>Oligohymenophorea</taxon>
        <taxon>Peniculida</taxon>
        <taxon>Parameciidae</taxon>
        <taxon>Paramecium</taxon>
    </lineage>
</organism>
<dbReference type="InterPro" id="IPR006353">
    <property type="entry name" value="HAD-SF_hydro_IIA_CECR5"/>
</dbReference>
<dbReference type="AlphaFoldDB" id="A0A8S1MXP9"/>